<dbReference type="RefSeq" id="WP_079701724.1">
    <property type="nucleotide sequence ID" value="NZ_FUYR01000001.1"/>
</dbReference>
<evidence type="ECO:0000313" key="1">
    <source>
        <dbReference type="EMBL" id="SKB41400.1"/>
    </source>
</evidence>
<reference evidence="2" key="1">
    <citation type="submission" date="2017-02" db="EMBL/GenBank/DDBJ databases">
        <authorList>
            <person name="Varghese N."/>
            <person name="Submissions S."/>
        </authorList>
    </citation>
    <scope>NUCLEOTIDE SEQUENCE [LARGE SCALE GENOMIC DNA]</scope>
    <source>
        <strain evidence="2">DSM 22385</strain>
    </source>
</reference>
<dbReference type="AlphaFoldDB" id="A0A1T5B351"/>
<evidence type="ECO:0008006" key="3">
    <source>
        <dbReference type="Google" id="ProtNLM"/>
    </source>
</evidence>
<protein>
    <recommendedName>
        <fullName evidence="3">Lipocalin-like domain-containing protein</fullName>
    </recommendedName>
</protein>
<organism evidence="1 2">
    <name type="scientific">Daejeonella lutea</name>
    <dbReference type="NCBI Taxonomy" id="572036"/>
    <lineage>
        <taxon>Bacteria</taxon>
        <taxon>Pseudomonadati</taxon>
        <taxon>Bacteroidota</taxon>
        <taxon>Sphingobacteriia</taxon>
        <taxon>Sphingobacteriales</taxon>
        <taxon>Sphingobacteriaceae</taxon>
        <taxon>Daejeonella</taxon>
    </lineage>
</organism>
<proteinExistence type="predicted"/>
<dbReference type="EMBL" id="FUYR01000001">
    <property type="protein sequence ID" value="SKB41400.1"/>
    <property type="molecule type" value="Genomic_DNA"/>
</dbReference>
<accession>A0A1T5B351</accession>
<dbReference type="Proteomes" id="UP000189981">
    <property type="component" value="Unassembled WGS sequence"/>
</dbReference>
<evidence type="ECO:0000313" key="2">
    <source>
        <dbReference type="Proteomes" id="UP000189981"/>
    </source>
</evidence>
<name>A0A1T5B351_9SPHI</name>
<gene>
    <name evidence="1" type="ORF">SAMN05661099_1221</name>
</gene>
<keyword evidence="2" id="KW-1185">Reference proteome</keyword>
<dbReference type="PROSITE" id="PS51257">
    <property type="entry name" value="PROKAR_LIPOPROTEIN"/>
    <property type="match status" value="1"/>
</dbReference>
<dbReference type="STRING" id="572036.SAMN05661099_1221"/>
<sequence>MKNINKLFILVCCLAGLGCDKDQKLVSEIAGEYKVESIINYDNGQSTNLTITAGTIFFDDCTMKDGVGGNCTGWYDVNGSGRVNFQYYTRKEGGSKTIRISNPMPVKEPQIIGYYKFDKDASFTLLNGIEGSTDAANGVSYSDYSVIKLSKK</sequence>